<proteinExistence type="predicted"/>
<dbReference type="Proteomes" id="UP000504629">
    <property type="component" value="Unplaced"/>
</dbReference>
<reference evidence="2" key="1">
    <citation type="submission" date="2025-08" db="UniProtKB">
        <authorList>
            <consortium name="RefSeq"/>
        </authorList>
    </citation>
    <scope>IDENTIFICATION</scope>
    <source>
        <tissue evidence="2">Silk gland</tissue>
    </source>
</reference>
<dbReference type="KEGG" id="bman:114252811"/>
<evidence type="ECO:0000313" key="1">
    <source>
        <dbReference type="Proteomes" id="UP000504629"/>
    </source>
</evidence>
<dbReference type="PANTHER" id="PTHR16442">
    <property type="entry name" value="RING FINGER PROTEIN 17"/>
    <property type="match status" value="1"/>
</dbReference>
<evidence type="ECO:0000313" key="2">
    <source>
        <dbReference type="RefSeq" id="XP_028043264.1"/>
    </source>
</evidence>
<sequence>MDFGDYVSSVPIKDCVVGQEYWIDVTHVNNPHSFFVRLIDFRMDIDILEECGKAVEDSEVTIGRVVIYLSGTLRKHVRGLVYFIHWHNVMKCDLKAIDYGCTDIGVPTSKIYKPKTPSKMVPLAIHCKLANCVPLNTDIWEAKTTEAMLTYIGKERTKMIVKNKMYNQLSVDLINSCPDDIATMLAYTNYSSLSFGNEISISRLRAPMPQLIEPEFKCLNLHIDEVLHVRVQSGKTLDSFFVARTYDFKQYSLDHSDFTAYCKSKRVIVDKEIEVGNLVAYKSLSGTAYERAVILELIKPGNKLRLQKIDWGDIVTATQMELKPITCDMYINKPAMAIYCSTGKSVIWDNGLHKFLYPGFEFMIKIKELGDGFNKPNVVDVFPVNT</sequence>
<accession>A0A6J2KSV7</accession>
<protein>
    <submittedName>
        <fullName evidence="2">Uncharacterized protein LOC114252811</fullName>
    </submittedName>
</protein>
<dbReference type="GeneID" id="114252811"/>
<name>A0A6J2KSV7_BOMMA</name>
<dbReference type="PANTHER" id="PTHR16442:SF1">
    <property type="entry name" value="RING FINGER PROTEIN 17"/>
    <property type="match status" value="1"/>
</dbReference>
<keyword evidence="1" id="KW-1185">Reference proteome</keyword>
<dbReference type="RefSeq" id="XP_028043264.1">
    <property type="nucleotide sequence ID" value="XM_028187463.1"/>
</dbReference>
<dbReference type="OrthoDB" id="407432at2759"/>
<dbReference type="InterPro" id="IPR035437">
    <property type="entry name" value="SNase_OB-fold_sf"/>
</dbReference>
<dbReference type="SUPFAM" id="SSF63748">
    <property type="entry name" value="Tudor/PWWP/MBT"/>
    <property type="match status" value="1"/>
</dbReference>
<dbReference type="Gene3D" id="2.40.50.90">
    <property type="match status" value="1"/>
</dbReference>
<gene>
    <name evidence="2" type="primary">LOC114252811</name>
</gene>
<dbReference type="AlphaFoldDB" id="A0A6J2KSV7"/>
<dbReference type="Gene3D" id="2.30.30.140">
    <property type="match status" value="2"/>
</dbReference>
<organism evidence="1 2">
    <name type="scientific">Bombyx mandarina</name>
    <name type="common">Wild silk moth</name>
    <name type="synonym">Wild silkworm</name>
    <dbReference type="NCBI Taxonomy" id="7092"/>
    <lineage>
        <taxon>Eukaryota</taxon>
        <taxon>Metazoa</taxon>
        <taxon>Ecdysozoa</taxon>
        <taxon>Arthropoda</taxon>
        <taxon>Hexapoda</taxon>
        <taxon>Insecta</taxon>
        <taxon>Pterygota</taxon>
        <taxon>Neoptera</taxon>
        <taxon>Endopterygota</taxon>
        <taxon>Lepidoptera</taxon>
        <taxon>Glossata</taxon>
        <taxon>Ditrysia</taxon>
        <taxon>Bombycoidea</taxon>
        <taxon>Bombycidae</taxon>
        <taxon>Bombycinae</taxon>
        <taxon>Bombyx</taxon>
    </lineage>
</organism>